<feature type="compositionally biased region" description="Polar residues" evidence="1">
    <location>
        <begin position="1"/>
        <end position="20"/>
    </location>
</feature>
<dbReference type="WBParaSite" id="ECPE_0001292301-mRNA-1">
    <property type="protein sequence ID" value="ECPE_0001292301-mRNA-1"/>
    <property type="gene ID" value="ECPE_0001292301"/>
</dbReference>
<dbReference type="EMBL" id="UZAN01053818">
    <property type="protein sequence ID" value="VDP90157.1"/>
    <property type="molecule type" value="Genomic_DNA"/>
</dbReference>
<organism evidence="4">
    <name type="scientific">Echinostoma caproni</name>
    <dbReference type="NCBI Taxonomy" id="27848"/>
    <lineage>
        <taxon>Eukaryota</taxon>
        <taxon>Metazoa</taxon>
        <taxon>Spiralia</taxon>
        <taxon>Lophotrochozoa</taxon>
        <taxon>Platyhelminthes</taxon>
        <taxon>Trematoda</taxon>
        <taxon>Digenea</taxon>
        <taxon>Plagiorchiida</taxon>
        <taxon>Echinostomata</taxon>
        <taxon>Echinostomatoidea</taxon>
        <taxon>Echinostomatidae</taxon>
        <taxon>Echinostoma</taxon>
    </lineage>
</organism>
<proteinExistence type="predicted"/>
<dbReference type="Proteomes" id="UP000272942">
    <property type="component" value="Unassembled WGS sequence"/>
</dbReference>
<dbReference type="AlphaFoldDB" id="A0A183B100"/>
<reference evidence="4" key="1">
    <citation type="submission" date="2016-06" db="UniProtKB">
        <authorList>
            <consortium name="WormBaseParasite"/>
        </authorList>
    </citation>
    <scope>IDENTIFICATION</scope>
</reference>
<evidence type="ECO:0000313" key="2">
    <source>
        <dbReference type="EMBL" id="VDP90157.1"/>
    </source>
</evidence>
<keyword evidence="3" id="KW-1185">Reference proteome</keyword>
<protein>
    <submittedName>
        <fullName evidence="4">Protein M1</fullName>
    </submittedName>
</protein>
<name>A0A183B100_9TREM</name>
<feature type="compositionally biased region" description="Basic residues" evidence="1">
    <location>
        <begin position="30"/>
        <end position="47"/>
    </location>
</feature>
<feature type="compositionally biased region" description="Polar residues" evidence="1">
    <location>
        <begin position="63"/>
        <end position="77"/>
    </location>
</feature>
<reference evidence="2 3" key="2">
    <citation type="submission" date="2018-11" db="EMBL/GenBank/DDBJ databases">
        <authorList>
            <consortium name="Pathogen Informatics"/>
        </authorList>
    </citation>
    <scope>NUCLEOTIDE SEQUENCE [LARGE SCALE GENOMIC DNA]</scope>
    <source>
        <strain evidence="2 3">Egypt</strain>
    </source>
</reference>
<dbReference type="OrthoDB" id="6322228at2759"/>
<feature type="region of interest" description="Disordered" evidence="1">
    <location>
        <begin position="1"/>
        <end position="104"/>
    </location>
</feature>
<evidence type="ECO:0000313" key="3">
    <source>
        <dbReference type="Proteomes" id="UP000272942"/>
    </source>
</evidence>
<gene>
    <name evidence="2" type="ORF">ECPE_LOCUS12885</name>
</gene>
<sequence>MNLSLGISNQDARWNSTQGLEHNPTPPRQKSQRKKRPATPRRKGRKKSGMDASVIVAEDSKSSTENSLPTNNTTAQANKEGGPPVESLPSAASETSEGWTKMGSAAKRNVPQRNQCFLALNLPEAPAGSGQERLNHDLLLLRSILEKVFKGEENVANDIKMKAAFRLGKVKNSGLPRPLKVVLGAKTQTEEVFRRSCRLKGDPVRLLCDL</sequence>
<evidence type="ECO:0000256" key="1">
    <source>
        <dbReference type="SAM" id="MobiDB-lite"/>
    </source>
</evidence>
<accession>A0A183B100</accession>
<evidence type="ECO:0000313" key="4">
    <source>
        <dbReference type="WBParaSite" id="ECPE_0001292301-mRNA-1"/>
    </source>
</evidence>